<name>A0ABR3QZ80_9PLEO</name>
<feature type="region of interest" description="Disordered" evidence="1">
    <location>
        <begin position="186"/>
        <end position="222"/>
    </location>
</feature>
<comment type="caution">
    <text evidence="2">The sequence shown here is derived from an EMBL/GenBank/DDBJ whole genome shotgun (WGS) entry which is preliminary data.</text>
</comment>
<protein>
    <recommendedName>
        <fullName evidence="4">Only prolin and serin are matching in the corresponding protein</fullName>
    </recommendedName>
</protein>
<evidence type="ECO:0008006" key="4">
    <source>
        <dbReference type="Google" id="ProtNLM"/>
    </source>
</evidence>
<evidence type="ECO:0000313" key="3">
    <source>
        <dbReference type="Proteomes" id="UP001521222"/>
    </source>
</evidence>
<feature type="region of interest" description="Disordered" evidence="1">
    <location>
        <begin position="457"/>
        <end position="489"/>
    </location>
</feature>
<evidence type="ECO:0000313" key="2">
    <source>
        <dbReference type="EMBL" id="KAL1597473.1"/>
    </source>
</evidence>
<feature type="compositionally biased region" description="Basic and acidic residues" evidence="1">
    <location>
        <begin position="479"/>
        <end position="489"/>
    </location>
</feature>
<proteinExistence type="predicted"/>
<accession>A0ABR3QZ80</accession>
<keyword evidence="3" id="KW-1185">Reference proteome</keyword>
<organism evidence="2 3">
    <name type="scientific">Nothophoma quercina</name>
    <dbReference type="NCBI Taxonomy" id="749835"/>
    <lineage>
        <taxon>Eukaryota</taxon>
        <taxon>Fungi</taxon>
        <taxon>Dikarya</taxon>
        <taxon>Ascomycota</taxon>
        <taxon>Pezizomycotina</taxon>
        <taxon>Dothideomycetes</taxon>
        <taxon>Pleosporomycetidae</taxon>
        <taxon>Pleosporales</taxon>
        <taxon>Pleosporineae</taxon>
        <taxon>Didymellaceae</taxon>
        <taxon>Nothophoma</taxon>
    </lineage>
</organism>
<dbReference type="EMBL" id="JAKIXB020000026">
    <property type="protein sequence ID" value="KAL1597473.1"/>
    <property type="molecule type" value="Genomic_DNA"/>
</dbReference>
<sequence length="538" mass="58965">MHDLKPLILPKLVAARKSSKSSFDMSAEPTSSVYSCADSGFYSASECSTPPTPIFSRGHYRFPSSASSLSSSPPTHEIIEASNASGKLPKLTEEPLEQEYHYGPEDPHRCSCRSSYQPNTVASTYASPGDTDLGHESNCEIARAYEFQDEYFRSVDAEIRMAKRRRSLESSANSITNKIERRFPSLSRKVKERKRASSSFTRVSRSETPSRVPSTRSSSITSSIRHVQSFDVSQQYSQVPTPAHSMEQLGESPASPMEIDVAKANAIDIDIDPAQVEAERYATTPLLPPLLMCRDDLPTSSPLQSPTIADASQSCVPTPMGTPPVRAYPTPTLSAKPSMASIKTSRPGYAVSSAEIPPMMLADPNDKWTNLLGHANFTILPEPYVPEHSDAASLRQLFADWESARCNYAKHQVRTAEHYGVTSKHYTLTEQKWAEIDAEWKRNHELTASAVAAKGHISPEPLSPVEPAPLSKMPSLNDPKSEGKFPKLGDEDVVGPMVQIASPLMLKTPSRKRAFFKFLSDLLPGSLLGRSSAGVRGH</sequence>
<feature type="compositionally biased region" description="Low complexity" evidence="1">
    <location>
        <begin position="201"/>
        <end position="222"/>
    </location>
</feature>
<gene>
    <name evidence="2" type="ORF">SLS59_007504</name>
</gene>
<evidence type="ECO:0000256" key="1">
    <source>
        <dbReference type="SAM" id="MobiDB-lite"/>
    </source>
</evidence>
<reference evidence="2 3" key="1">
    <citation type="submission" date="2024-02" db="EMBL/GenBank/DDBJ databases">
        <title>De novo assembly and annotation of 12 fungi associated with fruit tree decline syndrome in Ontario, Canada.</title>
        <authorList>
            <person name="Sulman M."/>
            <person name="Ellouze W."/>
            <person name="Ilyukhin E."/>
        </authorList>
    </citation>
    <scope>NUCLEOTIDE SEQUENCE [LARGE SCALE GENOMIC DNA]</scope>
    <source>
        <strain evidence="2 3">M97-236</strain>
    </source>
</reference>
<dbReference type="Proteomes" id="UP001521222">
    <property type="component" value="Unassembled WGS sequence"/>
</dbReference>